<protein>
    <submittedName>
        <fullName evidence="2">Xanthine dehydrogenase family protein molybdopterin-binding subunit</fullName>
    </submittedName>
</protein>
<dbReference type="EMBL" id="QXFL01000015">
    <property type="protein sequence ID" value="RIV82747.1"/>
    <property type="molecule type" value="Genomic_DNA"/>
</dbReference>
<comment type="caution">
    <text evidence="2">The sequence shown here is derived from an EMBL/GenBank/DDBJ whole genome shotgun (WGS) entry which is preliminary data.</text>
</comment>
<sequence>MQVSRRGLLAGAAVGGGLLVAWSLLPRSFDNPLAPADNEIAVDAWLKIAADGVVTVAVPQLEMGQGVTTLLPQIVAMEMGADWRQVAVEPAPVSGAYANLPLAAEWAPLWQPLIRALADEPGDILLRNWAQDERFTVTARGTTLAAYEAACRDAGAAARSMLAQAAAERWDVPWEQCRAENGVIYHDGKAASFAELALEAARFDPPDPPPLKTAAPTDPAVLAGVDASDIAPAFPRLDLPSKVDGSHIFAGDVRLPGMVHAAIRHGPHDQAELLDFDASLARGQRGLIQLVRGKRWLAAVADNWWAAQQALEAIAPRFGSERPARSASISQQLESHLADGPGTVFEKRGNGIEGYVPNVARRYEISPGVHATIETTSATARLMDGTLELWLPTQAPEQARRAAAKALGMSVSKVVLYPVSAGGSFDRRLDNAAAIEVALLAREVGRPVQLTWSRWQEMVASYPRAPAAGLLAAQTDDEGNIAALRMRVASPPTMREFGNRLFDNQVSWAAIDGLEGESDRFATAGLAGPYGVANLSVEHVPVTIMLPTAPMRGQADGYNCFMRESFIDELAHEHEREPMSYRIAMLGGDPGMADVLQRAARLANWDGGRPGSGQGIACHRMQLGDAVGRIAVVAEAGAGEGGLRARRLFACVDIGRVVNRDIALQQIEGGLVFGLGMALGCSTDYAEGLPTHRRLSALAMPSLDDCPEIVIELVESVAPPFDPGEIGVPPVAPAVANAFASATGVRLRRLPLLSALP</sequence>
<dbReference type="PIRSF" id="PIRSF036389">
    <property type="entry name" value="IOR_B"/>
    <property type="match status" value="1"/>
</dbReference>
<dbReference type="Pfam" id="PF20256">
    <property type="entry name" value="MoCoBD_2"/>
    <property type="match status" value="2"/>
</dbReference>
<dbReference type="InterPro" id="IPR000674">
    <property type="entry name" value="Ald_Oxase/Xan_DH_a/b"/>
</dbReference>
<dbReference type="Gene3D" id="3.90.1170.50">
    <property type="entry name" value="Aldehyde oxidase/xanthine dehydrogenase, a/b hammerhead"/>
    <property type="match status" value="1"/>
</dbReference>
<dbReference type="RefSeq" id="WP_119588208.1">
    <property type="nucleotide sequence ID" value="NZ_CAWODQ010000007.1"/>
</dbReference>
<dbReference type="InterPro" id="IPR046867">
    <property type="entry name" value="AldOxase/xan_DH_MoCoBD2"/>
</dbReference>
<feature type="domain" description="Aldehyde oxidase/xanthine dehydrogenase a/b hammerhead" evidence="1">
    <location>
        <begin position="244"/>
        <end position="323"/>
    </location>
</feature>
<keyword evidence="3" id="KW-1185">Reference proteome</keyword>
<dbReference type="AlphaFoldDB" id="A0A418NN48"/>
<accession>A0A418NN48</accession>
<evidence type="ECO:0000313" key="2">
    <source>
        <dbReference type="EMBL" id="RIV82747.1"/>
    </source>
</evidence>
<dbReference type="SMART" id="SM01008">
    <property type="entry name" value="Ald_Xan_dh_C"/>
    <property type="match status" value="1"/>
</dbReference>
<dbReference type="PANTHER" id="PTHR47495">
    <property type="entry name" value="ALDEHYDE DEHYDROGENASE"/>
    <property type="match status" value="1"/>
</dbReference>
<gene>
    <name evidence="2" type="ORF">D2V07_17600</name>
</gene>
<dbReference type="Proteomes" id="UP000286576">
    <property type="component" value="Unassembled WGS sequence"/>
</dbReference>
<evidence type="ECO:0000313" key="3">
    <source>
        <dbReference type="Proteomes" id="UP000286576"/>
    </source>
</evidence>
<dbReference type="InterPro" id="IPR006311">
    <property type="entry name" value="TAT_signal"/>
</dbReference>
<dbReference type="PROSITE" id="PS51318">
    <property type="entry name" value="TAT"/>
    <property type="match status" value="1"/>
</dbReference>
<organism evidence="2 3">
    <name type="scientific">Aurantiacibacter zhengii</name>
    <dbReference type="NCBI Taxonomy" id="2307003"/>
    <lineage>
        <taxon>Bacteria</taxon>
        <taxon>Pseudomonadati</taxon>
        <taxon>Pseudomonadota</taxon>
        <taxon>Alphaproteobacteria</taxon>
        <taxon>Sphingomonadales</taxon>
        <taxon>Erythrobacteraceae</taxon>
        <taxon>Aurantiacibacter</taxon>
    </lineage>
</organism>
<reference evidence="2 3" key="1">
    <citation type="submission" date="2018-08" db="EMBL/GenBank/DDBJ databases">
        <title>Erythrobacter zhengii sp.nov., a bacterium isolated from deep-sea sediment.</title>
        <authorList>
            <person name="Fang C."/>
            <person name="Wu Y.-H."/>
            <person name="Sun C."/>
            <person name="Wang H."/>
            <person name="Cheng H."/>
            <person name="Meng F.-X."/>
            <person name="Wang C.-S."/>
            <person name="Xu X.-W."/>
        </authorList>
    </citation>
    <scope>NUCLEOTIDE SEQUENCE [LARGE SCALE GENOMIC DNA]</scope>
    <source>
        <strain evidence="2 3">V18</strain>
    </source>
</reference>
<dbReference type="Gene3D" id="3.30.365.10">
    <property type="entry name" value="Aldehyde oxidase/xanthine dehydrogenase, molybdopterin binding domain"/>
    <property type="match status" value="4"/>
</dbReference>
<dbReference type="Pfam" id="PF02738">
    <property type="entry name" value="MoCoBD_1"/>
    <property type="match status" value="1"/>
</dbReference>
<dbReference type="PANTHER" id="PTHR47495:SF1">
    <property type="entry name" value="BLL3820 PROTEIN"/>
    <property type="match status" value="1"/>
</dbReference>
<dbReference type="InterPro" id="IPR037165">
    <property type="entry name" value="AldOxase/xan_DH_Mopterin-bd_sf"/>
</dbReference>
<dbReference type="OrthoDB" id="9767994at2"/>
<proteinExistence type="predicted"/>
<dbReference type="GO" id="GO:0016491">
    <property type="term" value="F:oxidoreductase activity"/>
    <property type="evidence" value="ECO:0007669"/>
    <property type="project" value="InterPro"/>
</dbReference>
<name>A0A418NN48_9SPHN</name>
<dbReference type="InterPro" id="IPR052516">
    <property type="entry name" value="N-heterocyclic_Hydroxylase"/>
</dbReference>
<dbReference type="InterPro" id="IPR012368">
    <property type="entry name" value="OxRdtase_Mopterin-bd_su_IorB"/>
</dbReference>
<dbReference type="InterPro" id="IPR008274">
    <property type="entry name" value="AldOxase/xan_DH_MoCoBD1"/>
</dbReference>
<dbReference type="SUPFAM" id="SSF56003">
    <property type="entry name" value="Molybdenum cofactor-binding domain"/>
    <property type="match status" value="2"/>
</dbReference>
<evidence type="ECO:0000259" key="1">
    <source>
        <dbReference type="SMART" id="SM01008"/>
    </source>
</evidence>